<evidence type="ECO:0000313" key="1">
    <source>
        <dbReference type="EMBL" id="QHV96561.1"/>
    </source>
</evidence>
<evidence type="ECO:0000313" key="2">
    <source>
        <dbReference type="Proteomes" id="UP000464577"/>
    </source>
</evidence>
<dbReference type="Proteomes" id="UP000464577">
    <property type="component" value="Chromosome"/>
</dbReference>
<name>A0A6P1VTK3_9BACT</name>
<dbReference type="RefSeq" id="WP_162386967.1">
    <property type="nucleotide sequence ID" value="NZ_CP045997.1"/>
</dbReference>
<proteinExistence type="predicted"/>
<reference evidence="1 2" key="1">
    <citation type="submission" date="2019-11" db="EMBL/GenBank/DDBJ databases">
        <title>Spirosoma endbachense sp. nov., isolated from a natural salt meadow.</title>
        <authorList>
            <person name="Rojas J."/>
            <person name="Ambika Manirajan B."/>
            <person name="Ratering S."/>
            <person name="Suarez C."/>
            <person name="Geissler-Plaum R."/>
            <person name="Schnell S."/>
        </authorList>
    </citation>
    <scope>NUCLEOTIDE SEQUENCE [LARGE SCALE GENOMIC DNA]</scope>
    <source>
        <strain evidence="1 2">I-24</strain>
    </source>
</reference>
<dbReference type="EMBL" id="CP045997">
    <property type="protein sequence ID" value="QHV96561.1"/>
    <property type="molecule type" value="Genomic_DNA"/>
</dbReference>
<sequence>MATELVKQYQLKPQRLQLIERYPEATRPQAYGESYYLVTITWVGKQASKAIRHRLLLFEIKEILMAIKS</sequence>
<gene>
    <name evidence="1" type="ORF">GJR95_16755</name>
</gene>
<protein>
    <submittedName>
        <fullName evidence="1">Uncharacterized protein</fullName>
    </submittedName>
</protein>
<accession>A0A6P1VTK3</accession>
<keyword evidence="2" id="KW-1185">Reference proteome</keyword>
<dbReference type="AlphaFoldDB" id="A0A6P1VTK3"/>
<organism evidence="1 2">
    <name type="scientific">Spirosoma endbachense</name>
    <dbReference type="NCBI Taxonomy" id="2666025"/>
    <lineage>
        <taxon>Bacteria</taxon>
        <taxon>Pseudomonadati</taxon>
        <taxon>Bacteroidota</taxon>
        <taxon>Cytophagia</taxon>
        <taxon>Cytophagales</taxon>
        <taxon>Cytophagaceae</taxon>
        <taxon>Spirosoma</taxon>
    </lineage>
</organism>
<dbReference type="KEGG" id="senf:GJR95_16755"/>